<name>A0A1H9TLY7_9ACTN</name>
<dbReference type="EMBL" id="FOGO01000006">
    <property type="protein sequence ID" value="SER98014.1"/>
    <property type="molecule type" value="Genomic_DNA"/>
</dbReference>
<keyword evidence="3" id="KW-1185">Reference proteome</keyword>
<organism evidence="2 3">
    <name type="scientific">Streptomyces qinglanensis</name>
    <dbReference type="NCBI Taxonomy" id="943816"/>
    <lineage>
        <taxon>Bacteria</taxon>
        <taxon>Bacillati</taxon>
        <taxon>Actinomycetota</taxon>
        <taxon>Actinomycetes</taxon>
        <taxon>Kitasatosporales</taxon>
        <taxon>Streptomycetaceae</taxon>
        <taxon>Streptomyces</taxon>
    </lineage>
</organism>
<evidence type="ECO:0000313" key="3">
    <source>
        <dbReference type="Proteomes" id="UP000182841"/>
    </source>
</evidence>
<proteinExistence type="predicted"/>
<protein>
    <submittedName>
        <fullName evidence="2">Uncharacterized protein</fullName>
    </submittedName>
</protein>
<accession>A0A1H9TLY7</accession>
<evidence type="ECO:0000313" key="2">
    <source>
        <dbReference type="EMBL" id="SER98014.1"/>
    </source>
</evidence>
<sequence length="44" mass="4565">MSLPESADVPHGEQTRRGGAGRERESHRRAAHAGAARPGEGSTA</sequence>
<gene>
    <name evidence="2" type="ORF">SAMN05421870_106249</name>
</gene>
<evidence type="ECO:0000256" key="1">
    <source>
        <dbReference type="SAM" id="MobiDB-lite"/>
    </source>
</evidence>
<reference evidence="3" key="1">
    <citation type="submission" date="2016-10" db="EMBL/GenBank/DDBJ databases">
        <authorList>
            <person name="Varghese N."/>
            <person name="Submissions S."/>
        </authorList>
    </citation>
    <scope>NUCLEOTIDE SEQUENCE [LARGE SCALE GENOMIC DNA]</scope>
    <source>
        <strain evidence="3">CGMCC 4.6825</strain>
    </source>
</reference>
<dbReference type="AlphaFoldDB" id="A0A1H9TLY7"/>
<dbReference type="Proteomes" id="UP000182841">
    <property type="component" value="Unassembled WGS sequence"/>
</dbReference>
<feature type="compositionally biased region" description="Low complexity" evidence="1">
    <location>
        <begin position="32"/>
        <end position="44"/>
    </location>
</feature>
<feature type="region of interest" description="Disordered" evidence="1">
    <location>
        <begin position="1"/>
        <end position="44"/>
    </location>
</feature>
<feature type="compositionally biased region" description="Basic and acidic residues" evidence="1">
    <location>
        <begin position="8"/>
        <end position="28"/>
    </location>
</feature>